<reference evidence="3" key="2">
    <citation type="submission" date="2015-01" db="EMBL/GenBank/DDBJ databases">
        <title>Evolutionary Origins and Diversification of the Mycorrhizal Mutualists.</title>
        <authorList>
            <consortium name="DOE Joint Genome Institute"/>
            <consortium name="Mycorrhizal Genomics Consortium"/>
            <person name="Kohler A."/>
            <person name="Kuo A."/>
            <person name="Nagy L.G."/>
            <person name="Floudas D."/>
            <person name="Copeland A."/>
            <person name="Barry K.W."/>
            <person name="Cichocki N."/>
            <person name="Veneault-Fourrey C."/>
            <person name="LaButti K."/>
            <person name="Lindquist E.A."/>
            <person name="Lipzen A."/>
            <person name="Lundell T."/>
            <person name="Morin E."/>
            <person name="Murat C."/>
            <person name="Riley R."/>
            <person name="Ohm R."/>
            <person name="Sun H."/>
            <person name="Tunlid A."/>
            <person name="Henrissat B."/>
            <person name="Grigoriev I.V."/>
            <person name="Hibbett D.S."/>
            <person name="Martin F."/>
        </authorList>
    </citation>
    <scope>NUCLEOTIDE SEQUENCE [LARGE SCALE GENOMIC DNA]</scope>
    <source>
        <strain evidence="3">441</strain>
    </source>
</reference>
<feature type="compositionally biased region" description="Basic residues" evidence="1">
    <location>
        <begin position="42"/>
        <end position="51"/>
    </location>
</feature>
<protein>
    <submittedName>
        <fullName evidence="2">Uncharacterized protein</fullName>
    </submittedName>
</protein>
<dbReference type="OrthoDB" id="2655912at2759"/>
<accession>A0A0C9YX97</accession>
<feature type="compositionally biased region" description="Low complexity" evidence="1">
    <location>
        <begin position="52"/>
        <end position="67"/>
    </location>
</feature>
<evidence type="ECO:0000313" key="2">
    <source>
        <dbReference type="EMBL" id="KIK29760.1"/>
    </source>
</evidence>
<name>A0A0C9YX97_9AGAM</name>
<dbReference type="EMBL" id="KN833688">
    <property type="protein sequence ID" value="KIK29760.1"/>
    <property type="molecule type" value="Genomic_DNA"/>
</dbReference>
<evidence type="ECO:0000313" key="3">
    <source>
        <dbReference type="Proteomes" id="UP000054018"/>
    </source>
</evidence>
<reference evidence="2 3" key="1">
    <citation type="submission" date="2014-04" db="EMBL/GenBank/DDBJ databases">
        <authorList>
            <consortium name="DOE Joint Genome Institute"/>
            <person name="Kuo A."/>
            <person name="Kohler A."/>
            <person name="Costa M.D."/>
            <person name="Nagy L.G."/>
            <person name="Floudas D."/>
            <person name="Copeland A."/>
            <person name="Barry K.W."/>
            <person name="Cichocki N."/>
            <person name="Veneault-Fourrey C."/>
            <person name="LaButti K."/>
            <person name="Lindquist E.A."/>
            <person name="Lipzen A."/>
            <person name="Lundell T."/>
            <person name="Morin E."/>
            <person name="Murat C."/>
            <person name="Sun H."/>
            <person name="Tunlid A."/>
            <person name="Henrissat B."/>
            <person name="Grigoriev I.V."/>
            <person name="Hibbett D.S."/>
            <person name="Martin F."/>
            <person name="Nordberg H.P."/>
            <person name="Cantor M.N."/>
            <person name="Hua S.X."/>
        </authorList>
    </citation>
    <scope>NUCLEOTIDE SEQUENCE [LARGE SCALE GENOMIC DNA]</scope>
    <source>
        <strain evidence="2 3">441</strain>
    </source>
</reference>
<keyword evidence="3" id="KW-1185">Reference proteome</keyword>
<gene>
    <name evidence="2" type="ORF">PISMIDRAFT_6530</name>
</gene>
<proteinExistence type="predicted"/>
<sequence>MARTTQNAKKTTSGSARRVQLSVKCARMIAGSTAKDISSRAAKGKSTKRTSRSMSTESISSLSSLTTLPSSPVHRAILLDSSREMLPWATNRYCYICHDGSKCLEEVKPELYASDIKFKCPSCHELREHEVKCKLSPYHAFMRNVDGELIRVLDAPTTLVGVCERALKAQVCAESILILHLVCVGMEVRGSLPKLLHTTLEEYHTADSLTYEEVTFDFGTERKLDRWTKRAELLRARLEGRNFGRKIIFVTVHSVVTRGDLFAGKDKDGDVAMTVEDFMDYLFISPLNEVVYGSTLFMLTCGHVTVLIPTSLQPEYTILFTAPELIVAATKLFAVAYSIQVLIHGHSFLDIFHDLLNVSLDLRMHTDVLVFYISSLLAPKAPFGLRNPALDVAQPPSIVGY</sequence>
<dbReference type="HOGENOM" id="CLU_027016_0_1_1"/>
<dbReference type="STRING" id="765257.A0A0C9YX97"/>
<feature type="region of interest" description="Disordered" evidence="1">
    <location>
        <begin position="33"/>
        <end position="67"/>
    </location>
</feature>
<organism evidence="2 3">
    <name type="scientific">Pisolithus microcarpus 441</name>
    <dbReference type="NCBI Taxonomy" id="765257"/>
    <lineage>
        <taxon>Eukaryota</taxon>
        <taxon>Fungi</taxon>
        <taxon>Dikarya</taxon>
        <taxon>Basidiomycota</taxon>
        <taxon>Agaricomycotina</taxon>
        <taxon>Agaricomycetes</taxon>
        <taxon>Agaricomycetidae</taxon>
        <taxon>Boletales</taxon>
        <taxon>Sclerodermatineae</taxon>
        <taxon>Pisolithaceae</taxon>
        <taxon>Pisolithus</taxon>
    </lineage>
</organism>
<dbReference type="AlphaFoldDB" id="A0A0C9YX97"/>
<dbReference type="Proteomes" id="UP000054018">
    <property type="component" value="Unassembled WGS sequence"/>
</dbReference>
<evidence type="ECO:0000256" key="1">
    <source>
        <dbReference type="SAM" id="MobiDB-lite"/>
    </source>
</evidence>